<dbReference type="AlphaFoldDB" id="A0A0Z8LND7"/>
<keyword evidence="3" id="KW-0378">Hydrolase</keyword>
<dbReference type="InterPro" id="IPR004919">
    <property type="entry name" value="GmrSD_N"/>
</dbReference>
<dbReference type="PANTHER" id="PTHR39639">
    <property type="entry name" value="CHROMOSOME 16, WHOLE GENOME SHOTGUN SEQUENCE"/>
    <property type="match status" value="1"/>
</dbReference>
<dbReference type="CDD" id="cd00085">
    <property type="entry name" value="HNHc"/>
    <property type="match status" value="1"/>
</dbReference>
<dbReference type="GO" id="GO:0003676">
    <property type="term" value="F:nucleic acid binding"/>
    <property type="evidence" value="ECO:0007669"/>
    <property type="project" value="InterPro"/>
</dbReference>
<dbReference type="Proteomes" id="UP000315224">
    <property type="component" value="Unassembled WGS sequence"/>
</dbReference>
<proteinExistence type="predicted"/>
<dbReference type="GO" id="GO:0008270">
    <property type="term" value="F:zinc ion binding"/>
    <property type="evidence" value="ECO:0007669"/>
    <property type="project" value="InterPro"/>
</dbReference>
<dbReference type="EMBL" id="FIIR01000015">
    <property type="protein sequence ID" value="CYV93883.1"/>
    <property type="molecule type" value="Genomic_DNA"/>
</dbReference>
<feature type="domain" description="GmrSD restriction endonucleases N-terminal" evidence="2">
    <location>
        <begin position="36"/>
        <end position="163"/>
    </location>
</feature>
<dbReference type="InterPro" id="IPR003615">
    <property type="entry name" value="HNH_nuc"/>
</dbReference>
<evidence type="ECO:0000313" key="4">
    <source>
        <dbReference type="EMBL" id="TQE86221.1"/>
    </source>
</evidence>
<evidence type="ECO:0000313" key="3">
    <source>
        <dbReference type="EMBL" id="CYV93883.1"/>
    </source>
</evidence>
<dbReference type="RefSeq" id="WP_024383149.1">
    <property type="nucleotide sequence ID" value="NZ_CEEK01000101.1"/>
</dbReference>
<feature type="domain" description="HNH" evidence="1">
    <location>
        <begin position="352"/>
        <end position="387"/>
    </location>
</feature>
<dbReference type="GO" id="GO:0004519">
    <property type="term" value="F:endonuclease activity"/>
    <property type="evidence" value="ECO:0007669"/>
    <property type="project" value="UniProtKB-KW"/>
</dbReference>
<dbReference type="Pfam" id="PF03235">
    <property type="entry name" value="GmrSD_N"/>
    <property type="match status" value="1"/>
</dbReference>
<name>A0A0Z8LND7_STRSU</name>
<gene>
    <name evidence="3" type="ORF">ERS132457_01383</name>
    <name evidence="4" type="ORF">FH692_10855</name>
</gene>
<dbReference type="Pfam" id="PF01844">
    <property type="entry name" value="HNH"/>
    <property type="match status" value="1"/>
</dbReference>
<evidence type="ECO:0000313" key="5">
    <source>
        <dbReference type="Proteomes" id="UP000069831"/>
    </source>
</evidence>
<evidence type="ECO:0000313" key="6">
    <source>
        <dbReference type="Proteomes" id="UP000315224"/>
    </source>
</evidence>
<dbReference type="EMBL" id="VIEK01000028">
    <property type="protein sequence ID" value="TQE86221.1"/>
    <property type="molecule type" value="Genomic_DNA"/>
</dbReference>
<sequence>MKTTLNTDLTIRNICEGFIYNEYEGKGLFGWNGQLVIQPEYQRNYIYADGVKDVAVIDSILKGYPLGLIYFVKTKDGMYEVLDGQQRITSFGRFVTNKFALTDKDGIPYYFSSLAEDLQEKIMNTKLTIYVCEGEESEIKEWFKTINIAGVSLNEQELLNAIYSGQFVTLAREEFSNSSNANISKWSTYIKAEVNRQGYLNKALEWVSNGEIEHYMSVHRKDDNIIELKRYFSSVIEWINGLFSSIDPQMKKVDWGQLYRRYHAKSYNIQELNRDVESLLLDGFVGSKKDIYEYLLGGKQDTKLLNIRVFPETVKQEIYKIQTEEAKAKHLSNCPLCALGTNNNKTRIWKITEMDADHVKAWSKGGSTDKSNCEMLCKTHNRAKGNK</sequence>
<evidence type="ECO:0000259" key="1">
    <source>
        <dbReference type="Pfam" id="PF01844"/>
    </source>
</evidence>
<evidence type="ECO:0000259" key="2">
    <source>
        <dbReference type="Pfam" id="PF03235"/>
    </source>
</evidence>
<reference evidence="4 6" key="2">
    <citation type="submission" date="2019-06" db="EMBL/GenBank/DDBJ databases">
        <title>Comprehensive assessment of Oxford Nanopore MinION sequencing for bacterial characterization and routine diagnosis.</title>
        <authorList>
            <person name="Tan S."/>
            <person name="Dvorak C.M.T."/>
            <person name="Gebhart C."/>
            <person name="Estrada A."/>
            <person name="Marthaler D.G."/>
            <person name="Murtaugh M.P."/>
        </authorList>
    </citation>
    <scope>NUCLEOTIDE SEQUENCE [LARGE SCALE GENOMIC DNA]</scope>
    <source>
        <strain evidence="4 6">2017UMN1435.21</strain>
    </source>
</reference>
<dbReference type="PANTHER" id="PTHR39639:SF1">
    <property type="entry name" value="DUF262 DOMAIN-CONTAINING PROTEIN"/>
    <property type="match status" value="1"/>
</dbReference>
<dbReference type="Proteomes" id="UP000069831">
    <property type="component" value="Unassembled WGS sequence"/>
</dbReference>
<keyword evidence="3" id="KW-0255">Endonuclease</keyword>
<organism evidence="3 5">
    <name type="scientific">Streptococcus suis</name>
    <dbReference type="NCBI Taxonomy" id="1307"/>
    <lineage>
        <taxon>Bacteria</taxon>
        <taxon>Bacillati</taxon>
        <taxon>Bacillota</taxon>
        <taxon>Bacilli</taxon>
        <taxon>Lactobacillales</taxon>
        <taxon>Streptococcaceae</taxon>
        <taxon>Streptococcus</taxon>
    </lineage>
</organism>
<protein>
    <submittedName>
        <fullName evidence="4">DUF262 domain-containing protein</fullName>
    </submittedName>
    <submittedName>
        <fullName evidence="3">HNH endonuclease family</fullName>
    </submittedName>
</protein>
<reference evidence="3 5" key="1">
    <citation type="submission" date="2016-02" db="EMBL/GenBank/DDBJ databases">
        <authorList>
            <consortium name="Pathogen Informatics"/>
        </authorList>
    </citation>
    <scope>NUCLEOTIDE SEQUENCE [LARGE SCALE GENOMIC DNA]</scope>
    <source>
        <strain evidence="3 5">LSS95</strain>
    </source>
</reference>
<dbReference type="Gene3D" id="1.10.30.50">
    <property type="match status" value="1"/>
</dbReference>
<accession>A0A0Z8LND7</accession>
<dbReference type="InterPro" id="IPR002711">
    <property type="entry name" value="HNH"/>
</dbReference>
<keyword evidence="3" id="KW-0540">Nuclease</keyword>